<keyword evidence="3" id="KW-1185">Reference proteome</keyword>
<feature type="region of interest" description="Disordered" evidence="1">
    <location>
        <begin position="92"/>
        <end position="112"/>
    </location>
</feature>
<feature type="region of interest" description="Disordered" evidence="1">
    <location>
        <begin position="47"/>
        <end position="66"/>
    </location>
</feature>
<accession>C1FDP1</accession>
<organism evidence="2 3">
    <name type="scientific">Micromonas commoda (strain RCC299 / NOUM17 / CCMP2709)</name>
    <name type="common">Picoplanktonic green alga</name>
    <dbReference type="NCBI Taxonomy" id="296587"/>
    <lineage>
        <taxon>Eukaryota</taxon>
        <taxon>Viridiplantae</taxon>
        <taxon>Chlorophyta</taxon>
        <taxon>Mamiellophyceae</taxon>
        <taxon>Mamiellales</taxon>
        <taxon>Mamiellaceae</taxon>
        <taxon>Micromonas</taxon>
    </lineage>
</organism>
<evidence type="ECO:0000313" key="2">
    <source>
        <dbReference type="EMBL" id="ACO68817.1"/>
    </source>
</evidence>
<proteinExistence type="predicted"/>
<protein>
    <submittedName>
        <fullName evidence="2">Uncharacterized protein</fullName>
    </submittedName>
</protein>
<name>C1FDP1_MICCC</name>
<dbReference type="KEGG" id="mis:MICPUN_55099"/>
<evidence type="ECO:0000313" key="3">
    <source>
        <dbReference type="Proteomes" id="UP000002009"/>
    </source>
</evidence>
<dbReference type="AlphaFoldDB" id="C1FDP1"/>
<dbReference type="InParanoid" id="C1FDP1"/>
<evidence type="ECO:0000256" key="1">
    <source>
        <dbReference type="SAM" id="MobiDB-lite"/>
    </source>
</evidence>
<dbReference type="GeneID" id="8250479"/>
<dbReference type="EMBL" id="CP001574">
    <property type="protein sequence ID" value="ACO68817.1"/>
    <property type="molecule type" value="Genomic_DNA"/>
</dbReference>
<reference evidence="2 3" key="1">
    <citation type="journal article" date="2009" name="Science">
        <title>Green evolution and dynamic adaptations revealed by genomes of the marine picoeukaryotes Micromonas.</title>
        <authorList>
            <person name="Worden A.Z."/>
            <person name="Lee J.H."/>
            <person name="Mock T."/>
            <person name="Rouze P."/>
            <person name="Simmons M.P."/>
            <person name="Aerts A.L."/>
            <person name="Allen A.E."/>
            <person name="Cuvelier M.L."/>
            <person name="Derelle E."/>
            <person name="Everett M.V."/>
            <person name="Foulon E."/>
            <person name="Grimwood J."/>
            <person name="Gundlach H."/>
            <person name="Henrissat B."/>
            <person name="Napoli C."/>
            <person name="McDonald S.M."/>
            <person name="Parker M.S."/>
            <person name="Rombauts S."/>
            <person name="Salamov A."/>
            <person name="Von Dassow P."/>
            <person name="Badger J.H."/>
            <person name="Coutinho P.M."/>
            <person name="Demir E."/>
            <person name="Dubchak I."/>
            <person name="Gentemann C."/>
            <person name="Eikrem W."/>
            <person name="Gready J.E."/>
            <person name="John U."/>
            <person name="Lanier W."/>
            <person name="Lindquist E.A."/>
            <person name="Lucas S."/>
            <person name="Mayer K.F."/>
            <person name="Moreau H."/>
            <person name="Not F."/>
            <person name="Otillar R."/>
            <person name="Panaud O."/>
            <person name="Pangilinan J."/>
            <person name="Paulsen I."/>
            <person name="Piegu B."/>
            <person name="Poliakov A."/>
            <person name="Robbens S."/>
            <person name="Schmutz J."/>
            <person name="Toulza E."/>
            <person name="Wyss T."/>
            <person name="Zelensky A."/>
            <person name="Zhou K."/>
            <person name="Armbrust E.V."/>
            <person name="Bhattacharya D."/>
            <person name="Goodenough U.W."/>
            <person name="Van de Peer Y."/>
            <person name="Grigoriev I.V."/>
        </authorList>
    </citation>
    <scope>NUCLEOTIDE SEQUENCE [LARGE SCALE GENOMIC DNA]</scope>
    <source>
        <strain evidence="3">RCC299 / NOUM17</strain>
    </source>
</reference>
<gene>
    <name evidence="2" type="ORF">MICPUN_55099</name>
</gene>
<dbReference type="RefSeq" id="XP_002507559.1">
    <property type="nucleotide sequence ID" value="XM_002507513.1"/>
</dbReference>
<dbReference type="Proteomes" id="UP000002009">
    <property type="component" value="Chromosome 1"/>
</dbReference>
<sequence>MAGPMEEDVATPTLCGCGGANTGGINGPRPLLGADLTELPPLVKCPKGSIGRSGSPGCLSDPGKPPTPRFAIWTVGGAVGWATPLESGPLGGGPMCCSPGTGGEPDKFGNDGSIMLPGAPASPPPELFGCALVDIGPS</sequence>